<evidence type="ECO:0000313" key="16">
    <source>
        <dbReference type="Proteomes" id="UP000196710"/>
    </source>
</evidence>
<evidence type="ECO:0000256" key="7">
    <source>
        <dbReference type="ARBA" id="ARBA00013188"/>
    </source>
</evidence>
<comment type="catalytic activity">
    <reaction evidence="1 10">
        <text>D-ribulose 5-phosphate = D-xylulose 5-phosphate</text>
        <dbReference type="Rhea" id="RHEA:13677"/>
        <dbReference type="ChEBI" id="CHEBI:57737"/>
        <dbReference type="ChEBI" id="CHEBI:58121"/>
        <dbReference type="EC" id="5.1.3.1"/>
    </reaction>
</comment>
<evidence type="ECO:0000256" key="3">
    <source>
        <dbReference type="ARBA" id="ARBA00001941"/>
    </source>
</evidence>
<dbReference type="GO" id="GO:0046872">
    <property type="term" value="F:metal ion binding"/>
    <property type="evidence" value="ECO:0007669"/>
    <property type="project" value="UniProtKB-UniRule"/>
</dbReference>
<dbReference type="GO" id="GO:0019323">
    <property type="term" value="P:pentose catabolic process"/>
    <property type="evidence" value="ECO:0007669"/>
    <property type="project" value="UniProtKB-UniRule"/>
</dbReference>
<dbReference type="EMBL" id="CP021422">
    <property type="protein sequence ID" value="ASB42606.1"/>
    <property type="molecule type" value="Genomic_DNA"/>
</dbReference>
<dbReference type="RefSeq" id="WP_066537414.1">
    <property type="nucleotide sequence ID" value="NZ_CAQHGX010000044.1"/>
</dbReference>
<feature type="binding site" evidence="13">
    <location>
        <begin position="190"/>
        <end position="191"/>
    </location>
    <ligand>
        <name>substrate</name>
    </ligand>
</feature>
<dbReference type="Proteomes" id="UP000596035">
    <property type="component" value="Chromosome"/>
</dbReference>
<dbReference type="HAMAP" id="MF_02227">
    <property type="entry name" value="RPE"/>
    <property type="match status" value="1"/>
</dbReference>
<keyword evidence="9 10" id="KW-0413">Isomerase</keyword>
<comment type="cofactor">
    <cofactor evidence="10 12">
        <name>a divalent metal cation</name>
        <dbReference type="ChEBI" id="CHEBI:60240"/>
    </cofactor>
    <text evidence="10 12">Binds 1 divalent metal cation per subunit.</text>
</comment>
<comment type="pathway">
    <text evidence="10">Carbohydrate degradation.</text>
</comment>
<dbReference type="PIRSF" id="PIRSF001461">
    <property type="entry name" value="RPE"/>
    <property type="match status" value="1"/>
</dbReference>
<accession>A0A1Z2XVY1</accession>
<comment type="cofactor">
    <cofactor evidence="2">
        <name>Mn(2+)</name>
        <dbReference type="ChEBI" id="CHEBI:29035"/>
    </cofactor>
</comment>
<protein>
    <recommendedName>
        <fullName evidence="7 10">Ribulose-phosphate 3-epimerase</fullName>
        <ecNumber evidence="7 10">5.1.3.1</ecNumber>
    </recommendedName>
</protein>
<feature type="active site" description="Proton acceptor" evidence="10 11">
    <location>
        <position position="32"/>
    </location>
</feature>
<proteinExistence type="inferred from homology"/>
<comment type="cofactor">
    <cofactor evidence="4">
        <name>Zn(2+)</name>
        <dbReference type="ChEBI" id="CHEBI:29105"/>
    </cofactor>
</comment>
<feature type="active site" description="Proton donor" evidence="10 11">
    <location>
        <position position="168"/>
    </location>
</feature>
<feature type="binding site" evidence="10 13">
    <location>
        <position position="7"/>
    </location>
    <ligand>
        <name>substrate</name>
    </ligand>
</feature>
<evidence type="ECO:0000256" key="10">
    <source>
        <dbReference type="HAMAP-Rule" id="MF_02227"/>
    </source>
</evidence>
<feature type="binding site" evidence="10 13">
    <location>
        <position position="63"/>
    </location>
    <ligand>
        <name>substrate</name>
    </ligand>
</feature>
<reference evidence="15 17" key="3">
    <citation type="submission" date="2020-11" db="EMBL/GenBank/DDBJ databases">
        <title>Closed and high quality bacterial genomes of the OMM12 community.</title>
        <authorList>
            <person name="Marbouty M."/>
            <person name="Lamy-Besnier Q."/>
            <person name="Debarbieux L."/>
            <person name="Koszul R."/>
        </authorList>
    </citation>
    <scope>NUCLEOTIDE SEQUENCE [LARGE SCALE GENOMIC DNA]</scope>
    <source>
        <strain evidence="15 17">KB18</strain>
    </source>
</reference>
<dbReference type="Proteomes" id="UP000196710">
    <property type="component" value="Chromosome"/>
</dbReference>
<comment type="cofactor">
    <cofactor evidence="5">
        <name>Fe(2+)</name>
        <dbReference type="ChEBI" id="CHEBI:29033"/>
    </cofactor>
</comment>
<dbReference type="PROSITE" id="PS01085">
    <property type="entry name" value="RIBUL_P_3_EPIMER_1"/>
    <property type="match status" value="1"/>
</dbReference>
<evidence type="ECO:0000313" key="15">
    <source>
        <dbReference type="EMBL" id="QQR31904.1"/>
    </source>
</evidence>
<keyword evidence="12" id="KW-0464">Manganese</keyword>
<dbReference type="GO" id="GO:0006098">
    <property type="term" value="P:pentose-phosphate shunt"/>
    <property type="evidence" value="ECO:0007669"/>
    <property type="project" value="UniProtKB-UniRule"/>
</dbReference>
<dbReference type="KEGG" id="amur:ADH66_19360"/>
<evidence type="ECO:0000256" key="5">
    <source>
        <dbReference type="ARBA" id="ARBA00001954"/>
    </source>
</evidence>
<keyword evidence="8 10" id="KW-0479">Metal-binding</keyword>
<gene>
    <name evidence="10 15" type="primary">rpe</name>
    <name evidence="14" type="ORF">ADH66_19360</name>
    <name evidence="15" type="ORF">I5Q82_09790</name>
</gene>
<feature type="binding site" evidence="10 12">
    <location>
        <position position="168"/>
    </location>
    <ligand>
        <name>a divalent metal cation</name>
        <dbReference type="ChEBI" id="CHEBI:60240"/>
    </ligand>
</feature>
<evidence type="ECO:0000313" key="14">
    <source>
        <dbReference type="EMBL" id="ASB42606.1"/>
    </source>
</evidence>
<evidence type="ECO:0000256" key="13">
    <source>
        <dbReference type="PIRSR" id="PIRSR001461-3"/>
    </source>
</evidence>
<comment type="similarity">
    <text evidence="6 10">Belongs to the ribulose-phosphate 3-epimerase family.</text>
</comment>
<reference evidence="16" key="2">
    <citation type="submission" date="2017-05" db="EMBL/GenBank/DDBJ databases">
        <title>Improved OligoMM genomes.</title>
        <authorList>
            <person name="Garzetti D."/>
        </authorList>
    </citation>
    <scope>NUCLEOTIDE SEQUENCE [LARGE SCALE GENOMIC DNA]</scope>
    <source>
        <strain evidence="16">KB18</strain>
    </source>
</reference>
<comment type="caution">
    <text evidence="10">Lacks conserved residue(s) required for the propagation of feature annotation.</text>
</comment>
<keyword evidence="16" id="KW-1185">Reference proteome</keyword>
<dbReference type="InterPro" id="IPR011060">
    <property type="entry name" value="RibuloseP-bd_barrel"/>
</dbReference>
<dbReference type="EMBL" id="CP065321">
    <property type="protein sequence ID" value="QQR31904.1"/>
    <property type="molecule type" value="Genomic_DNA"/>
</dbReference>
<evidence type="ECO:0000256" key="11">
    <source>
        <dbReference type="PIRSR" id="PIRSR001461-1"/>
    </source>
</evidence>
<dbReference type="AlphaFoldDB" id="A0A1Z2XVY1"/>
<evidence type="ECO:0000256" key="1">
    <source>
        <dbReference type="ARBA" id="ARBA00001782"/>
    </source>
</evidence>
<dbReference type="CDD" id="cd00429">
    <property type="entry name" value="RPE"/>
    <property type="match status" value="1"/>
</dbReference>
<reference evidence="14" key="1">
    <citation type="journal article" date="2017" name="Genome Announc.">
        <title>High-Quality Whole-Genome Sequences of the Oligo-Mouse-Microbiota Bacterial Community.</title>
        <authorList>
            <person name="Garzetti D."/>
            <person name="Brugiroux S."/>
            <person name="Bunk B."/>
            <person name="Pukall R."/>
            <person name="McCoy K.D."/>
            <person name="Macpherson A.J."/>
            <person name="Stecher B."/>
        </authorList>
    </citation>
    <scope>NUCLEOTIDE SEQUENCE</scope>
    <source>
        <strain evidence="14">KB18</strain>
    </source>
</reference>
<dbReference type="Gene3D" id="3.20.20.70">
    <property type="entry name" value="Aldolase class I"/>
    <property type="match status" value="1"/>
</dbReference>
<evidence type="ECO:0000256" key="4">
    <source>
        <dbReference type="ARBA" id="ARBA00001947"/>
    </source>
</evidence>
<dbReference type="NCBIfam" id="TIGR01163">
    <property type="entry name" value="rpe"/>
    <property type="match status" value="1"/>
</dbReference>
<dbReference type="GO" id="GO:0004750">
    <property type="term" value="F:D-ribulose-phosphate 3-epimerase activity"/>
    <property type="evidence" value="ECO:0007669"/>
    <property type="project" value="UniProtKB-UniRule"/>
</dbReference>
<dbReference type="NCBIfam" id="NF004076">
    <property type="entry name" value="PRK05581.1-4"/>
    <property type="match status" value="1"/>
</dbReference>
<dbReference type="Pfam" id="PF00834">
    <property type="entry name" value="Ribul_P_3_epim"/>
    <property type="match status" value="1"/>
</dbReference>
<evidence type="ECO:0000256" key="8">
    <source>
        <dbReference type="ARBA" id="ARBA00022723"/>
    </source>
</evidence>
<feature type="binding site" evidence="10 12">
    <location>
        <position position="63"/>
    </location>
    <ligand>
        <name>a divalent metal cation</name>
        <dbReference type="ChEBI" id="CHEBI:60240"/>
    </ligand>
</feature>
<organism evidence="15 17">
    <name type="scientific">Acutalibacter muris</name>
    <dbReference type="NCBI Taxonomy" id="1796620"/>
    <lineage>
        <taxon>Bacteria</taxon>
        <taxon>Bacillati</taxon>
        <taxon>Bacillota</taxon>
        <taxon>Clostridia</taxon>
        <taxon>Eubacteriales</taxon>
        <taxon>Acutalibacteraceae</taxon>
        <taxon>Acutalibacter</taxon>
    </lineage>
</organism>
<dbReference type="InterPro" id="IPR013785">
    <property type="entry name" value="Aldolase_TIM"/>
</dbReference>
<comment type="cofactor">
    <cofactor evidence="3">
        <name>Co(2+)</name>
        <dbReference type="ChEBI" id="CHEBI:48828"/>
    </cofactor>
</comment>
<feature type="binding site" evidence="10 13">
    <location>
        <begin position="139"/>
        <end position="142"/>
    </location>
    <ligand>
        <name>substrate</name>
    </ligand>
</feature>
<feature type="binding site" evidence="10 12">
    <location>
        <position position="32"/>
    </location>
    <ligand>
        <name>a divalent metal cation</name>
        <dbReference type="ChEBI" id="CHEBI:60240"/>
    </ligand>
</feature>
<dbReference type="SUPFAM" id="SSF51366">
    <property type="entry name" value="Ribulose-phoshate binding barrel"/>
    <property type="match status" value="1"/>
</dbReference>
<dbReference type="FunFam" id="3.20.20.70:FF:000004">
    <property type="entry name" value="Ribulose-phosphate 3-epimerase"/>
    <property type="match status" value="1"/>
</dbReference>
<evidence type="ECO:0000256" key="2">
    <source>
        <dbReference type="ARBA" id="ARBA00001936"/>
    </source>
</evidence>
<name>A0A1Z2XVY1_9FIRM</name>
<keyword evidence="12" id="KW-0862">Zinc</keyword>
<dbReference type="PANTHER" id="PTHR11749">
    <property type="entry name" value="RIBULOSE-5-PHOSPHATE-3-EPIMERASE"/>
    <property type="match status" value="1"/>
</dbReference>
<evidence type="ECO:0000256" key="6">
    <source>
        <dbReference type="ARBA" id="ARBA00009541"/>
    </source>
</evidence>
<dbReference type="EC" id="5.1.3.1" evidence="7 10"/>
<dbReference type="GO" id="GO:0005737">
    <property type="term" value="C:cytoplasm"/>
    <property type="evidence" value="ECO:0007669"/>
    <property type="project" value="UniProtKB-ARBA"/>
</dbReference>
<dbReference type="PROSITE" id="PS01086">
    <property type="entry name" value="RIBUL_P_3_EPIMER_2"/>
    <property type="match status" value="1"/>
</dbReference>
<feature type="binding site" evidence="10 12">
    <location>
        <position position="30"/>
    </location>
    <ligand>
        <name>a divalent metal cation</name>
        <dbReference type="ChEBI" id="CHEBI:60240"/>
    </ligand>
</feature>
<dbReference type="InterPro" id="IPR026019">
    <property type="entry name" value="Ribul_P_3_epim"/>
</dbReference>
<evidence type="ECO:0000256" key="12">
    <source>
        <dbReference type="PIRSR" id="PIRSR001461-2"/>
    </source>
</evidence>
<evidence type="ECO:0000313" key="17">
    <source>
        <dbReference type="Proteomes" id="UP000596035"/>
    </source>
</evidence>
<keyword evidence="10" id="KW-0119">Carbohydrate metabolism</keyword>
<comment type="function">
    <text evidence="10">Catalyzes the reversible epimerization of D-ribulose 5-phosphate to D-xylulose 5-phosphate.</text>
</comment>
<evidence type="ECO:0000256" key="9">
    <source>
        <dbReference type="ARBA" id="ARBA00023235"/>
    </source>
</evidence>
<feature type="binding site" evidence="10">
    <location>
        <begin position="168"/>
        <end position="170"/>
    </location>
    <ligand>
        <name>substrate</name>
    </ligand>
</feature>
<keyword evidence="12" id="KW-0170">Cobalt</keyword>
<sequence length="208" mass="22406">MVYIAPSLLAADFSRLAEEVGRIERADMLHVDVMDGHFVPNLSIGPAVVEALRKKTKLPFDVHLMMEEPLAYIGVFRQAGADIITFHIECQDQPQAVIAAIKASGARAGVAISPKTPAEAIGPWGEDLSQITVMTVEPGFGGQSMMLDMLPKVYKLRARFPQALVEVDGGVNLETAPLCKAAGANILVAGTSVFRAQDPYLEMRCLAM</sequence>
<dbReference type="InterPro" id="IPR000056">
    <property type="entry name" value="Ribul_P_3_epim-like"/>
</dbReference>
<feature type="binding site" evidence="13">
    <location>
        <position position="170"/>
    </location>
    <ligand>
        <name>substrate</name>
    </ligand>
</feature>